<dbReference type="Pfam" id="PF12625">
    <property type="entry name" value="Arabinose_bd"/>
    <property type="match status" value="1"/>
</dbReference>
<dbReference type="InterPro" id="IPR009057">
    <property type="entry name" value="Homeodomain-like_sf"/>
</dbReference>
<proteinExistence type="predicted"/>
<evidence type="ECO:0000256" key="1">
    <source>
        <dbReference type="ARBA" id="ARBA00023015"/>
    </source>
</evidence>
<dbReference type="EMBL" id="JAFKCZ010000002">
    <property type="protein sequence ID" value="MBN7795462.1"/>
    <property type="molecule type" value="Genomic_DNA"/>
</dbReference>
<dbReference type="RefSeq" id="WP_206558914.1">
    <property type="nucleotide sequence ID" value="NZ_JAFKCZ010000002.1"/>
</dbReference>
<dbReference type="GO" id="GO:0005829">
    <property type="term" value="C:cytosol"/>
    <property type="evidence" value="ECO:0007669"/>
    <property type="project" value="TreeGrafter"/>
</dbReference>
<evidence type="ECO:0000256" key="3">
    <source>
        <dbReference type="ARBA" id="ARBA00023163"/>
    </source>
</evidence>
<keyword evidence="6" id="KW-1185">Reference proteome</keyword>
<dbReference type="Gene3D" id="1.10.10.60">
    <property type="entry name" value="Homeodomain-like"/>
    <property type="match status" value="1"/>
</dbReference>
<dbReference type="Proteomes" id="UP000664303">
    <property type="component" value="Unassembled WGS sequence"/>
</dbReference>
<dbReference type="PANTHER" id="PTHR47894">
    <property type="entry name" value="HTH-TYPE TRANSCRIPTIONAL REGULATOR GADX"/>
    <property type="match status" value="1"/>
</dbReference>
<dbReference type="PANTHER" id="PTHR47894:SF1">
    <property type="entry name" value="HTH-TYPE TRANSCRIPTIONAL REGULATOR VQSM"/>
    <property type="match status" value="1"/>
</dbReference>
<keyword evidence="2" id="KW-0238">DNA-binding</keyword>
<evidence type="ECO:0000313" key="5">
    <source>
        <dbReference type="EMBL" id="MBN7795462.1"/>
    </source>
</evidence>
<organism evidence="5 6">
    <name type="scientific">Parahaliea mediterranea</name>
    <dbReference type="NCBI Taxonomy" id="651086"/>
    <lineage>
        <taxon>Bacteria</taxon>
        <taxon>Pseudomonadati</taxon>
        <taxon>Pseudomonadota</taxon>
        <taxon>Gammaproteobacteria</taxon>
        <taxon>Cellvibrionales</taxon>
        <taxon>Halieaceae</taxon>
        <taxon>Parahaliea</taxon>
    </lineage>
</organism>
<dbReference type="GO" id="GO:0000976">
    <property type="term" value="F:transcription cis-regulatory region binding"/>
    <property type="evidence" value="ECO:0007669"/>
    <property type="project" value="TreeGrafter"/>
</dbReference>
<dbReference type="SMART" id="SM00342">
    <property type="entry name" value="HTH_ARAC"/>
    <property type="match status" value="1"/>
</dbReference>
<dbReference type="GO" id="GO:0003700">
    <property type="term" value="F:DNA-binding transcription factor activity"/>
    <property type="evidence" value="ECO:0007669"/>
    <property type="project" value="InterPro"/>
</dbReference>
<comment type="caution">
    <text evidence="5">The sequence shown here is derived from an EMBL/GenBank/DDBJ whole genome shotgun (WGS) entry which is preliminary data.</text>
</comment>
<dbReference type="PROSITE" id="PS01124">
    <property type="entry name" value="HTH_ARAC_FAMILY_2"/>
    <property type="match status" value="1"/>
</dbReference>
<dbReference type="InterPro" id="IPR032687">
    <property type="entry name" value="AraC-type_N"/>
</dbReference>
<evidence type="ECO:0000313" key="6">
    <source>
        <dbReference type="Proteomes" id="UP000664303"/>
    </source>
</evidence>
<accession>A0A939DDB6</accession>
<keyword evidence="3" id="KW-0804">Transcription</keyword>
<dbReference type="Pfam" id="PF12833">
    <property type="entry name" value="HTH_18"/>
    <property type="match status" value="1"/>
</dbReference>
<feature type="domain" description="HTH araC/xylS-type" evidence="4">
    <location>
        <begin position="245"/>
        <end position="343"/>
    </location>
</feature>
<gene>
    <name evidence="5" type="ORF">JYP50_02595</name>
</gene>
<sequence>MHPQAFDTPGASNPQGMARTPLNRLLAIAASEGLRAADLFDRCGIDAGLLWIKGRPIDRHQYLSVANALIEALDMPDLGFRSGTSFSLGDLGVLGHAMLSSEHVTQSIQTYLRFRPAFGSTFPVRALELRGQLALTADIALPDSPLKRYQLENWLLTLTALYDLVAEPEALFRSISFPYPEPLHSDRLAQQFHCELLFDQPAPLVVLNREITRSRLKFACENVHRLCAQECYRALTQLSRPHALDGTVKALLVDAAGDFPTPTELARRLNISERTLRRRLADLGTSYKRLLLEARMEVAASHQAAGTRSIKDIALSLGYADVVSYHRAFKAYHGVTPAQFRTHTPALGAPLKTAS</sequence>
<evidence type="ECO:0000259" key="4">
    <source>
        <dbReference type="PROSITE" id="PS01124"/>
    </source>
</evidence>
<protein>
    <submittedName>
        <fullName evidence="5">AraC family transcriptional regulator ligand-binding domain-containing protein</fullName>
    </submittedName>
</protein>
<evidence type="ECO:0000256" key="2">
    <source>
        <dbReference type="ARBA" id="ARBA00023125"/>
    </source>
</evidence>
<dbReference type="InterPro" id="IPR018060">
    <property type="entry name" value="HTH_AraC"/>
</dbReference>
<keyword evidence="1" id="KW-0805">Transcription regulation</keyword>
<reference evidence="5" key="1">
    <citation type="submission" date="2021-02" db="EMBL/GenBank/DDBJ databases">
        <title>PHA producing bacteria isolated from coastal sediment in Guangdong, Shenzhen.</title>
        <authorList>
            <person name="Zheng W."/>
            <person name="Yu S."/>
            <person name="Huang Y."/>
        </authorList>
    </citation>
    <scope>NUCLEOTIDE SEQUENCE</scope>
    <source>
        <strain evidence="5">TN14-10</strain>
    </source>
</reference>
<dbReference type="SUPFAM" id="SSF46689">
    <property type="entry name" value="Homeodomain-like"/>
    <property type="match status" value="1"/>
</dbReference>
<name>A0A939DDB6_9GAMM</name>
<dbReference type="AlphaFoldDB" id="A0A939DDB6"/>